<dbReference type="EMBL" id="JBGUBD010000001">
    <property type="protein sequence ID" value="MFA9476685.1"/>
    <property type="molecule type" value="Genomic_DNA"/>
</dbReference>
<evidence type="ECO:0000256" key="1">
    <source>
        <dbReference type="SAM" id="SignalP"/>
    </source>
</evidence>
<dbReference type="NCBIfam" id="TIGR02595">
    <property type="entry name" value="PEP_CTERM"/>
    <property type="match status" value="1"/>
</dbReference>
<reference evidence="2 3" key="1">
    <citation type="submission" date="2024-08" db="EMBL/GenBank/DDBJ databases">
        <title>Whole-genome sequencing of halo(alkali)philic microorganisms from hypersaline lakes.</title>
        <authorList>
            <person name="Sorokin D.Y."/>
            <person name="Merkel A.Y."/>
            <person name="Messina E."/>
            <person name="Yakimov M."/>
        </authorList>
    </citation>
    <scope>NUCLEOTIDE SEQUENCE [LARGE SCALE GENOMIC DNA]</scope>
    <source>
        <strain evidence="2 3">AB-hyl4</strain>
    </source>
</reference>
<organism evidence="2 3">
    <name type="scientific">Natronomicrosphaera hydrolytica</name>
    <dbReference type="NCBI Taxonomy" id="3242702"/>
    <lineage>
        <taxon>Bacteria</taxon>
        <taxon>Pseudomonadati</taxon>
        <taxon>Planctomycetota</taxon>
        <taxon>Phycisphaerae</taxon>
        <taxon>Phycisphaerales</taxon>
        <taxon>Phycisphaeraceae</taxon>
        <taxon>Natronomicrosphaera</taxon>
    </lineage>
</organism>
<dbReference type="Proteomes" id="UP001575105">
    <property type="component" value="Unassembled WGS sequence"/>
</dbReference>
<sequence>MYGIKRIVNGLSFSLLVAAGVACGTQAYAAPISQPYNDDFTGYNNGDAPANATVHANAYDGVENTFNIQGDAMRWDIQVDSQPPASNPIGSAAWQVTNMDAGSLSSFTVSTTLNLVSQSASAGNKEALPGLVLFGENLTGIEGSASHGAGNNFYWATYQVYGLGNQVGNIGRMQISGGGQSTLSGTFAFDSNNDYTLTVHGTYNELGHLTLEYTVSDGVTTSSVLSFTDTTPLTGEYFGLRGRMSGGADTQGVVVDYHNFTVVPEPASLGLVALGSLMMLSRRLRTRGGELAHANG</sequence>
<keyword evidence="3" id="KW-1185">Reference proteome</keyword>
<dbReference type="InterPro" id="IPR013424">
    <property type="entry name" value="Ice-binding_C"/>
</dbReference>
<feature type="signal peptide" evidence="1">
    <location>
        <begin position="1"/>
        <end position="29"/>
    </location>
</feature>
<keyword evidence="1" id="KW-0732">Signal</keyword>
<name>A0ABV4TZC0_9BACT</name>
<dbReference type="PROSITE" id="PS51257">
    <property type="entry name" value="PROKAR_LIPOPROTEIN"/>
    <property type="match status" value="1"/>
</dbReference>
<gene>
    <name evidence="2" type="ORF">ACERK3_00115</name>
</gene>
<dbReference type="RefSeq" id="WP_425343615.1">
    <property type="nucleotide sequence ID" value="NZ_JBGUBD010000001.1"/>
</dbReference>
<evidence type="ECO:0000313" key="3">
    <source>
        <dbReference type="Proteomes" id="UP001575105"/>
    </source>
</evidence>
<evidence type="ECO:0000313" key="2">
    <source>
        <dbReference type="EMBL" id="MFA9476685.1"/>
    </source>
</evidence>
<accession>A0ABV4TZC0</accession>
<comment type="caution">
    <text evidence="2">The sequence shown here is derived from an EMBL/GenBank/DDBJ whole genome shotgun (WGS) entry which is preliminary data.</text>
</comment>
<protein>
    <submittedName>
        <fullName evidence="2">PEP-CTERM sorting domain-containing protein</fullName>
    </submittedName>
</protein>
<feature type="chain" id="PRO_5045572099" evidence="1">
    <location>
        <begin position="30"/>
        <end position="296"/>
    </location>
</feature>
<proteinExistence type="predicted"/>